<accession>A0A8J6HDI4</accession>
<organism evidence="1 2">
    <name type="scientific">Tenebrio molitor</name>
    <name type="common">Yellow mealworm beetle</name>
    <dbReference type="NCBI Taxonomy" id="7067"/>
    <lineage>
        <taxon>Eukaryota</taxon>
        <taxon>Metazoa</taxon>
        <taxon>Ecdysozoa</taxon>
        <taxon>Arthropoda</taxon>
        <taxon>Hexapoda</taxon>
        <taxon>Insecta</taxon>
        <taxon>Pterygota</taxon>
        <taxon>Neoptera</taxon>
        <taxon>Endopterygota</taxon>
        <taxon>Coleoptera</taxon>
        <taxon>Polyphaga</taxon>
        <taxon>Cucujiformia</taxon>
        <taxon>Tenebrionidae</taxon>
        <taxon>Tenebrio</taxon>
    </lineage>
</organism>
<name>A0A8J6HDI4_TENMO</name>
<evidence type="ECO:0000313" key="2">
    <source>
        <dbReference type="Proteomes" id="UP000719412"/>
    </source>
</evidence>
<dbReference type="Proteomes" id="UP000719412">
    <property type="component" value="Unassembled WGS sequence"/>
</dbReference>
<dbReference type="AlphaFoldDB" id="A0A8J6HDI4"/>
<sequence length="550" mass="61709">MKRKRSRCKYQFCSRRLLGENGSDKNPTDKNSESLLVDAVRVKNRVKNLLSLWKFTNWPRPNGHIFIQQRLAALILAEEQLVGHLSDRLTGFSVLVFLKTPKFTRKPCKCGNGPSSPKLPSRNVPANHRCRARGNHQRWSFLRRVMHRFGCDNPHKNQQLPVFAPPPAQVVGGKFRELPALLLCNLLNSYLMQILTPSLVEGSSVASRPLRCTPDCIPTFSSPGSSRGRFAIYLIHPVWKIPGRSGISVTIPRRYRKSGGAKSCAYKGHKHRLLPITNMRSVVKLILECDHIFGSVVAGAVPCDVMKCAGSAACYFDCAQLAAVHQTKLREEWNGVTPGLRLGSVSHFFLMCGGVPGYFPRPPAPTLSSPFSFLDNTTRIQHNIHGRPIRPGIRALLTSQWCRKSVALPSTTLLSAPERHTHTSMAMEVPSLEKILPLRYDARKLRHTLFGSCPTTVEIFGNVKEWKRKWSGYVRCADLNFSFEKMVRAEGGDKVGLCCLDQVYYGEPGNEHSRLDYYSQLAIFCVKRLTKKSFGLNCMLATITTCFMTV</sequence>
<proteinExistence type="predicted"/>
<reference evidence="1" key="2">
    <citation type="submission" date="2021-08" db="EMBL/GenBank/DDBJ databases">
        <authorList>
            <person name="Eriksson T."/>
        </authorList>
    </citation>
    <scope>NUCLEOTIDE SEQUENCE</scope>
    <source>
        <strain evidence="1">Stoneville</strain>
        <tissue evidence="1">Whole head</tissue>
    </source>
</reference>
<reference evidence="1" key="1">
    <citation type="journal article" date="2020" name="J Insects Food Feed">
        <title>The yellow mealworm (Tenebrio molitor) genome: a resource for the emerging insects as food and feed industry.</title>
        <authorList>
            <person name="Eriksson T."/>
            <person name="Andere A."/>
            <person name="Kelstrup H."/>
            <person name="Emery V."/>
            <person name="Picard C."/>
        </authorList>
    </citation>
    <scope>NUCLEOTIDE SEQUENCE</scope>
    <source>
        <strain evidence="1">Stoneville</strain>
        <tissue evidence="1">Whole head</tissue>
    </source>
</reference>
<keyword evidence="2" id="KW-1185">Reference proteome</keyword>
<gene>
    <name evidence="1" type="ORF">GEV33_005971</name>
</gene>
<protein>
    <submittedName>
        <fullName evidence="1">Uncharacterized protein</fullName>
    </submittedName>
</protein>
<evidence type="ECO:0000313" key="1">
    <source>
        <dbReference type="EMBL" id="KAH0816820.1"/>
    </source>
</evidence>
<dbReference type="EMBL" id="JABDTM020020875">
    <property type="protein sequence ID" value="KAH0816820.1"/>
    <property type="molecule type" value="Genomic_DNA"/>
</dbReference>
<comment type="caution">
    <text evidence="1">The sequence shown here is derived from an EMBL/GenBank/DDBJ whole genome shotgun (WGS) entry which is preliminary data.</text>
</comment>